<reference evidence="3 4" key="1">
    <citation type="submission" date="2023-06" db="EMBL/GenBank/DDBJ databases">
        <authorList>
            <person name="Ye Y.-Q."/>
            <person name="Du Z.-J."/>
        </authorList>
    </citation>
    <scope>NUCLEOTIDE SEQUENCE [LARGE SCALE GENOMIC DNA]</scope>
    <source>
        <strain evidence="3 4">SDUM287046</strain>
    </source>
</reference>
<dbReference type="RefSeq" id="WP_290254205.1">
    <property type="nucleotide sequence ID" value="NZ_JAUGQQ010000003.1"/>
</dbReference>
<sequence>MKNIIILVVAIFLSLGSFAQAQWTVDPYHSSLNFNISHSGISIVNGKFLDYSGTLTTKGEALTDANFNFIVQVQSINTNVNDRDNHLRSSDFFDAEKYPNMTFKSTKILATGKPNEYLLYGKLTIKDVTKDVIFDVHYGGIAKSDQGEKLGMKATTTINRFDYNINFDPTGSAVGKDVNIVAHLQFAKQKP</sequence>
<keyword evidence="1" id="KW-0732">Signal</keyword>
<protein>
    <submittedName>
        <fullName evidence="3">YceI family protein</fullName>
    </submittedName>
</protein>
<dbReference type="InterPro" id="IPR007372">
    <property type="entry name" value="Lipid/polyisoprenoid-bd_YceI"/>
</dbReference>
<evidence type="ECO:0000313" key="4">
    <source>
        <dbReference type="Proteomes" id="UP001244787"/>
    </source>
</evidence>
<feature type="domain" description="Lipid/polyisoprenoid-binding YceI-like" evidence="2">
    <location>
        <begin position="22"/>
        <end position="187"/>
    </location>
</feature>
<dbReference type="EMBL" id="JAUGQQ010000003">
    <property type="protein sequence ID" value="MDN3724113.1"/>
    <property type="molecule type" value="Genomic_DNA"/>
</dbReference>
<gene>
    <name evidence="3" type="ORF">QRD02_06940</name>
</gene>
<dbReference type="Pfam" id="PF04264">
    <property type="entry name" value="YceI"/>
    <property type="match status" value="1"/>
</dbReference>
<dbReference type="PANTHER" id="PTHR34406">
    <property type="entry name" value="PROTEIN YCEI"/>
    <property type="match status" value="1"/>
</dbReference>
<dbReference type="SUPFAM" id="SSF101874">
    <property type="entry name" value="YceI-like"/>
    <property type="match status" value="1"/>
</dbReference>
<proteinExistence type="predicted"/>
<dbReference type="InterPro" id="IPR036761">
    <property type="entry name" value="TTHA0802/YceI-like_sf"/>
</dbReference>
<evidence type="ECO:0000313" key="3">
    <source>
        <dbReference type="EMBL" id="MDN3724113.1"/>
    </source>
</evidence>
<dbReference type="Gene3D" id="2.40.128.110">
    <property type="entry name" value="Lipid/polyisoprenoid-binding, YceI-like"/>
    <property type="match status" value="1"/>
</dbReference>
<organism evidence="3 4">
    <name type="scientific">Aequorivita aurantiaca</name>
    <dbReference type="NCBI Taxonomy" id="3053356"/>
    <lineage>
        <taxon>Bacteria</taxon>
        <taxon>Pseudomonadati</taxon>
        <taxon>Bacteroidota</taxon>
        <taxon>Flavobacteriia</taxon>
        <taxon>Flavobacteriales</taxon>
        <taxon>Flavobacteriaceae</taxon>
        <taxon>Aequorivita</taxon>
    </lineage>
</organism>
<feature type="chain" id="PRO_5046194327" evidence="1">
    <location>
        <begin position="22"/>
        <end position="191"/>
    </location>
</feature>
<dbReference type="Proteomes" id="UP001244787">
    <property type="component" value="Unassembled WGS sequence"/>
</dbReference>
<dbReference type="SMART" id="SM00867">
    <property type="entry name" value="YceI"/>
    <property type="match status" value="1"/>
</dbReference>
<dbReference type="PANTHER" id="PTHR34406:SF1">
    <property type="entry name" value="PROTEIN YCEI"/>
    <property type="match status" value="1"/>
</dbReference>
<accession>A0ABT8DFV4</accession>
<evidence type="ECO:0000256" key="1">
    <source>
        <dbReference type="SAM" id="SignalP"/>
    </source>
</evidence>
<evidence type="ECO:0000259" key="2">
    <source>
        <dbReference type="SMART" id="SM00867"/>
    </source>
</evidence>
<keyword evidence="4" id="KW-1185">Reference proteome</keyword>
<feature type="signal peptide" evidence="1">
    <location>
        <begin position="1"/>
        <end position="21"/>
    </location>
</feature>
<comment type="caution">
    <text evidence="3">The sequence shown here is derived from an EMBL/GenBank/DDBJ whole genome shotgun (WGS) entry which is preliminary data.</text>
</comment>
<name>A0ABT8DFV4_9FLAO</name>